<evidence type="ECO:0000313" key="2">
    <source>
        <dbReference type="EMBL" id="OVF06711.1"/>
    </source>
</evidence>
<name>A0AA91PW20_CLALS</name>
<feature type="region of interest" description="Disordered" evidence="1">
    <location>
        <begin position="216"/>
        <end position="245"/>
    </location>
</feature>
<dbReference type="AlphaFoldDB" id="A0AA91PW20"/>
<comment type="caution">
    <text evidence="2">The sequence shown here is derived from an EMBL/GenBank/DDBJ whole genome shotgun (WGS) entry which is preliminary data.</text>
</comment>
<evidence type="ECO:0000256" key="1">
    <source>
        <dbReference type="SAM" id="MobiDB-lite"/>
    </source>
</evidence>
<protein>
    <submittedName>
        <fullName evidence="2">Uncharacterized protein</fullName>
    </submittedName>
</protein>
<sequence>MVSPTYFSKGKEYPDSDGFITVARRRRMNSLKKEIQTSAERPSFSNKSFARIAASTNVFSAIGFGDDEPTSEEKTVSVEAGKLGESKEIPTKKVTALICWKPLYSSNSDQVISPQTSEKACFTDSEGIIEWNENEKVEEEKVEEKEPIQAKPIGNTIMDKKMEKMDYQSKKMVLEMKKMDIKMKKMDLKMKKMDFKMKKMEYNMKKMDFKLKKRALKEKKSHFSSALPSRPSSRDPNMSESLKRSEYKRDILVHRTIIAL</sequence>
<dbReference type="KEGG" id="clus:A9F13_18g00187"/>
<accession>A0AA91PW20</accession>
<evidence type="ECO:0000313" key="3">
    <source>
        <dbReference type="Proteomes" id="UP000195602"/>
    </source>
</evidence>
<dbReference type="EMBL" id="LYUB02000018">
    <property type="protein sequence ID" value="OVF06711.1"/>
    <property type="molecule type" value="Genomic_DNA"/>
</dbReference>
<feature type="compositionally biased region" description="Polar residues" evidence="1">
    <location>
        <begin position="223"/>
        <end position="240"/>
    </location>
</feature>
<organism evidence="2 3">
    <name type="scientific">Clavispora lusitaniae</name>
    <name type="common">Candida lusitaniae</name>
    <dbReference type="NCBI Taxonomy" id="36911"/>
    <lineage>
        <taxon>Eukaryota</taxon>
        <taxon>Fungi</taxon>
        <taxon>Dikarya</taxon>
        <taxon>Ascomycota</taxon>
        <taxon>Saccharomycotina</taxon>
        <taxon>Pichiomycetes</taxon>
        <taxon>Metschnikowiaceae</taxon>
        <taxon>Clavispora</taxon>
    </lineage>
</organism>
<reference evidence="2 3" key="1">
    <citation type="submission" date="2017-04" db="EMBL/GenBank/DDBJ databases">
        <title>Draft genome of the yeast Clavispora lusitaniae type strain CBS 6936.</title>
        <authorList>
            <person name="Durrens P."/>
            <person name="Klopp C."/>
            <person name="Biteau N."/>
            <person name="Fitton-Ouhabi V."/>
            <person name="Dementhon K."/>
            <person name="Accoceberry I."/>
            <person name="Sherman D.J."/>
            <person name="Noel T."/>
        </authorList>
    </citation>
    <scope>NUCLEOTIDE SEQUENCE [LARGE SCALE GENOMIC DNA]</scope>
    <source>
        <strain evidence="2 3">CBS 6936</strain>
    </source>
</reference>
<proteinExistence type="predicted"/>
<gene>
    <name evidence="2" type="ORF">A9F13_18g00187</name>
</gene>
<dbReference type="Proteomes" id="UP000195602">
    <property type="component" value="Unassembled WGS sequence"/>
</dbReference>